<feature type="transmembrane region" description="Helical" evidence="1">
    <location>
        <begin position="57"/>
        <end position="74"/>
    </location>
</feature>
<keyword evidence="1" id="KW-0812">Transmembrane</keyword>
<comment type="caution">
    <text evidence="2">The sequence shown here is derived from an EMBL/GenBank/DDBJ whole genome shotgun (WGS) entry which is preliminary data.</text>
</comment>
<dbReference type="EMBL" id="JADYXP020000004">
    <property type="protein sequence ID" value="KAL0125260.1"/>
    <property type="molecule type" value="Genomic_DNA"/>
</dbReference>
<organism evidence="2 3">
    <name type="scientific">Cardiocondyla obscurior</name>
    <dbReference type="NCBI Taxonomy" id="286306"/>
    <lineage>
        <taxon>Eukaryota</taxon>
        <taxon>Metazoa</taxon>
        <taxon>Ecdysozoa</taxon>
        <taxon>Arthropoda</taxon>
        <taxon>Hexapoda</taxon>
        <taxon>Insecta</taxon>
        <taxon>Pterygota</taxon>
        <taxon>Neoptera</taxon>
        <taxon>Endopterygota</taxon>
        <taxon>Hymenoptera</taxon>
        <taxon>Apocrita</taxon>
        <taxon>Aculeata</taxon>
        <taxon>Formicoidea</taxon>
        <taxon>Formicidae</taxon>
        <taxon>Myrmicinae</taxon>
        <taxon>Cardiocondyla</taxon>
    </lineage>
</organism>
<reference evidence="2 3" key="1">
    <citation type="submission" date="2023-03" db="EMBL/GenBank/DDBJ databases">
        <title>High recombination rates correlate with genetic variation in Cardiocondyla obscurior ants.</title>
        <authorList>
            <person name="Errbii M."/>
        </authorList>
    </citation>
    <scope>NUCLEOTIDE SEQUENCE [LARGE SCALE GENOMIC DNA]</scope>
    <source>
        <strain evidence="2">Alpha-2009</strain>
        <tissue evidence="2">Whole body</tissue>
    </source>
</reference>
<protein>
    <submittedName>
        <fullName evidence="2">Uncharacterized protein</fullName>
    </submittedName>
</protein>
<dbReference type="Proteomes" id="UP001430953">
    <property type="component" value="Unassembled WGS sequence"/>
</dbReference>
<gene>
    <name evidence="2" type="ORF">PUN28_004414</name>
</gene>
<sequence length="76" mass="8891">MCSELTRDKSDQNSLTSRQVSGNVARATTGYVLVCIQRKVPCRSDKLASHVMKTNRCLFRIYFFLFFLLFHMYISF</sequence>
<keyword evidence="1" id="KW-0472">Membrane</keyword>
<keyword evidence="1" id="KW-1133">Transmembrane helix</keyword>
<dbReference type="AlphaFoldDB" id="A0AAW2GCJ7"/>
<name>A0AAW2GCJ7_9HYME</name>
<proteinExistence type="predicted"/>
<evidence type="ECO:0000256" key="1">
    <source>
        <dbReference type="SAM" id="Phobius"/>
    </source>
</evidence>
<accession>A0AAW2GCJ7</accession>
<keyword evidence="3" id="KW-1185">Reference proteome</keyword>
<evidence type="ECO:0000313" key="2">
    <source>
        <dbReference type="EMBL" id="KAL0125260.1"/>
    </source>
</evidence>
<evidence type="ECO:0000313" key="3">
    <source>
        <dbReference type="Proteomes" id="UP001430953"/>
    </source>
</evidence>